<dbReference type="SUPFAM" id="SSF54791">
    <property type="entry name" value="Eukaryotic type KH-domain (KH-domain type I)"/>
    <property type="match status" value="1"/>
</dbReference>
<dbReference type="SMART" id="SM00322">
    <property type="entry name" value="KH"/>
    <property type="match status" value="1"/>
</dbReference>
<proteinExistence type="predicted"/>
<dbReference type="InterPro" id="IPR036612">
    <property type="entry name" value="KH_dom_type_1_sf"/>
</dbReference>
<dbReference type="RefSeq" id="WP_344790574.1">
    <property type="nucleotide sequence ID" value="NZ_BAABBV010000001.1"/>
</dbReference>
<evidence type="ECO:0000313" key="4">
    <source>
        <dbReference type="Proteomes" id="UP001415169"/>
    </source>
</evidence>
<dbReference type="Pfam" id="PF00013">
    <property type="entry name" value="KH_1"/>
    <property type="match status" value="1"/>
</dbReference>
<organism evidence="3 4">
    <name type="scientific">Gryllotalpicola daejeonensis</name>
    <dbReference type="NCBI Taxonomy" id="993087"/>
    <lineage>
        <taxon>Bacteria</taxon>
        <taxon>Bacillati</taxon>
        <taxon>Actinomycetota</taxon>
        <taxon>Actinomycetes</taxon>
        <taxon>Micrococcales</taxon>
        <taxon>Microbacteriaceae</taxon>
        <taxon>Gryllotalpicola</taxon>
    </lineage>
</organism>
<keyword evidence="1" id="KW-0694">RNA-binding</keyword>
<sequence length="184" mass="19894">MTTLIVVVVLLFAGILTWLLVRSRRRRPARAARALSLTPHAQQRMAERHVAASQILSVVVQPDRVVPTEYADFGAWGGPALKDSVRLEGEIDGRVLKVWVPTPWPPPVRTVVVKSVAWSEFVDTVRVPQRSVGRVIGRSGVTITAIERNSGANVSHVGGGVFRITAEDARAVGAAKRAVQAAAR</sequence>
<evidence type="ECO:0000259" key="2">
    <source>
        <dbReference type="SMART" id="SM00322"/>
    </source>
</evidence>
<keyword evidence="4" id="KW-1185">Reference proteome</keyword>
<dbReference type="EMBL" id="BAABBV010000001">
    <property type="protein sequence ID" value="GAA4157526.1"/>
    <property type="molecule type" value="Genomic_DNA"/>
</dbReference>
<reference evidence="3" key="1">
    <citation type="journal article" date="2014" name="Int. J. Syst. Evol. Microbiol.">
        <title>Complete genome of a new Firmicutes species belonging to the dominant human colonic microbiota ('Ruminococcus bicirculans') reveals two chromosomes and a selective capacity to utilize plant glucans.</title>
        <authorList>
            <consortium name="NISC Comparative Sequencing Program"/>
            <person name="Wegmann U."/>
            <person name="Louis P."/>
            <person name="Goesmann A."/>
            <person name="Henrissat B."/>
            <person name="Duncan S.H."/>
            <person name="Flint H.J."/>
        </authorList>
    </citation>
    <scope>NUCLEOTIDE SEQUENCE</scope>
    <source>
        <strain evidence="3">JCM 17590</strain>
    </source>
</reference>
<accession>A0ABP7ZHA0</accession>
<evidence type="ECO:0000313" key="3">
    <source>
        <dbReference type="EMBL" id="GAA4157526.1"/>
    </source>
</evidence>
<dbReference type="Proteomes" id="UP001415169">
    <property type="component" value="Unassembled WGS sequence"/>
</dbReference>
<comment type="caution">
    <text evidence="3">The sequence shown here is derived from an EMBL/GenBank/DDBJ whole genome shotgun (WGS) entry which is preliminary data.</text>
</comment>
<reference evidence="3" key="2">
    <citation type="submission" date="2023-12" db="EMBL/GenBank/DDBJ databases">
        <authorList>
            <person name="Sun Q."/>
            <person name="Inoue M."/>
        </authorList>
    </citation>
    <scope>NUCLEOTIDE SEQUENCE</scope>
    <source>
        <strain evidence="3">JCM 17590</strain>
    </source>
</reference>
<gene>
    <name evidence="3" type="ORF">GCM10022286_09240</name>
</gene>
<protein>
    <recommendedName>
        <fullName evidence="2">K Homology domain-containing protein</fullName>
    </recommendedName>
</protein>
<feature type="domain" description="K Homology" evidence="2">
    <location>
        <begin position="119"/>
        <end position="184"/>
    </location>
</feature>
<dbReference type="InterPro" id="IPR004088">
    <property type="entry name" value="KH_dom_type_1"/>
</dbReference>
<evidence type="ECO:0000256" key="1">
    <source>
        <dbReference type="PROSITE-ProRule" id="PRU00117"/>
    </source>
</evidence>
<name>A0ABP7ZHA0_9MICO</name>
<dbReference type="PROSITE" id="PS50084">
    <property type="entry name" value="KH_TYPE_1"/>
    <property type="match status" value="1"/>
</dbReference>
<dbReference type="Gene3D" id="3.30.1370.10">
    <property type="entry name" value="K Homology domain, type 1"/>
    <property type="match status" value="1"/>
</dbReference>
<dbReference type="InterPro" id="IPR004087">
    <property type="entry name" value="KH_dom"/>
</dbReference>